<dbReference type="AlphaFoldDB" id="A0A1H7GHN5"/>
<dbReference type="Pfam" id="PF01814">
    <property type="entry name" value="Hemerythrin"/>
    <property type="match status" value="1"/>
</dbReference>
<dbReference type="PANTHER" id="PTHR35585:SF1">
    <property type="entry name" value="HHE DOMAIN PROTEIN (AFU_ORTHOLOGUE AFUA_4G00730)"/>
    <property type="match status" value="1"/>
</dbReference>
<evidence type="ECO:0000259" key="1">
    <source>
        <dbReference type="Pfam" id="PF01814"/>
    </source>
</evidence>
<evidence type="ECO:0000313" key="3">
    <source>
        <dbReference type="Proteomes" id="UP000182719"/>
    </source>
</evidence>
<gene>
    <name evidence="2" type="ORF">SAMN05444354_101387</name>
</gene>
<evidence type="ECO:0000313" key="2">
    <source>
        <dbReference type="EMBL" id="SEK36442.1"/>
    </source>
</evidence>
<sequence>MNAIELLEDQHEEVKKLFKKYEGLKEGADAERQELFEKIADRLSAHATIEELYFYPSVKAARTEDKLYEAVEEHLAAKRIIADLLQMEPDSEYFDAKMKVLQESIEHHVEEEEEDLFPKVRKLLNEEQLLVLGIQMKEEFDELMEAEPRYETPMQTDAAAPL</sequence>
<accession>A0A1H7GHN5</accession>
<proteinExistence type="predicted"/>
<reference evidence="3" key="1">
    <citation type="submission" date="2016-10" db="EMBL/GenBank/DDBJ databases">
        <authorList>
            <person name="Varghese N."/>
            <person name="Submissions S."/>
        </authorList>
    </citation>
    <scope>NUCLEOTIDE SEQUENCE [LARGE SCALE GENOMIC DNA]</scope>
    <source>
        <strain evidence="3">DSM 17044</strain>
    </source>
</reference>
<dbReference type="PANTHER" id="PTHR35585">
    <property type="entry name" value="HHE DOMAIN PROTEIN (AFU_ORTHOLOGUE AFUA_4G00730)"/>
    <property type="match status" value="1"/>
</dbReference>
<organism evidence="2 3">
    <name type="scientific">Stigmatella aurantiaca</name>
    <dbReference type="NCBI Taxonomy" id="41"/>
    <lineage>
        <taxon>Bacteria</taxon>
        <taxon>Pseudomonadati</taxon>
        <taxon>Myxococcota</taxon>
        <taxon>Myxococcia</taxon>
        <taxon>Myxococcales</taxon>
        <taxon>Cystobacterineae</taxon>
        <taxon>Archangiaceae</taxon>
        <taxon>Stigmatella</taxon>
    </lineage>
</organism>
<dbReference type="EMBL" id="FOAP01000001">
    <property type="protein sequence ID" value="SEK36442.1"/>
    <property type="molecule type" value="Genomic_DNA"/>
</dbReference>
<dbReference type="OrthoDB" id="5514036at2"/>
<keyword evidence="3" id="KW-1185">Reference proteome</keyword>
<name>A0A1H7GHN5_STIAU</name>
<feature type="domain" description="Hemerythrin-like" evidence="1">
    <location>
        <begin position="3"/>
        <end position="120"/>
    </location>
</feature>
<dbReference type="RefSeq" id="WP_075004654.1">
    <property type="nucleotide sequence ID" value="NZ_FOAP01000001.1"/>
</dbReference>
<dbReference type="InterPro" id="IPR012312">
    <property type="entry name" value="Hemerythrin-like"/>
</dbReference>
<protein>
    <submittedName>
        <fullName evidence="2">Hemerythrin HHE cation binding domain-containing protein</fullName>
    </submittedName>
</protein>
<dbReference type="Proteomes" id="UP000182719">
    <property type="component" value="Unassembled WGS sequence"/>
</dbReference>
<dbReference type="Gene3D" id="1.20.120.520">
    <property type="entry name" value="nmb1532 protein domain like"/>
    <property type="match status" value="1"/>
</dbReference>